<keyword evidence="1" id="KW-0472">Membrane</keyword>
<feature type="transmembrane region" description="Helical" evidence="1">
    <location>
        <begin position="641"/>
        <end position="665"/>
    </location>
</feature>
<feature type="domain" description="DUF7657" evidence="3">
    <location>
        <begin position="208"/>
        <end position="603"/>
    </location>
</feature>
<comment type="caution">
    <text evidence="4">The sequence shown here is derived from an EMBL/GenBank/DDBJ whole genome shotgun (WGS) entry which is preliminary data.</text>
</comment>
<keyword evidence="5" id="KW-1185">Reference proteome</keyword>
<accession>A0A8S0WD63</accession>
<dbReference type="AlphaFoldDB" id="A0A8S0WD63"/>
<sequence>MKIKTILTMVYSGNAVSVFLGGLFLFLAGVSSAYSEPSITSESVLKGHVDSLVVDGDKLTAQGWVGSTKPDNKVVSISIWFADKLIYEGPFERFKRPDVVKAMERNDWVNSGWRINMVLPTKLKSGEYLVKVLAELDNGQVEKLIVNPAVERVHVKEGFNQSRQTLWAMRLALVFLFILLCTVYFQADTLAGILFSKTNYLIKPSVIFGSTLFLCFCVLISLGITGSSVNLGLQQTPFVQSDATNVLGHDQPVRSDEYRVFTPFAIAQYNYYPKFPIVNTNLGEDGQNMLVVGMAGVPVAHISAVAKPATWGFFLFDLKRALSWYWFFPIFACLFALWGVVALLLRGQWRSSFLIALWFSFSPYVAAWSNWPAYAVFFPSLALLSAIAILRTHSQFALLALGGILGLALAGFVLILYPPWQVSLGYVFLALVIGIVVRDKLYRNFNKFRLASFAIAIIISGLILWKWWSDANLAIQAMLATVYPGQRTTLTGGKVELPELLRGFTNLVTLNKLNSTYSNQSEIASFSYMLLPLVLLFALRVYQKVIGAVEIALAVSISFILYFTLVGIPVEVAQFSLWGRVQPQRAEIALGLSNILLCGLLLSSSLKPFPNKIPIRTLAIVVASIWAAVVLNSISHLHTSIIAGFSPGVFVMLFFIIVAAGYWLALSKFREFIYLNLALSVATTLPFNPINIAPHSITVASFINDFDEKRSDSVASERILVLGETEVPAMHLLASGRSVANGTFYYPQKSLWERLDKDHIESNTYNRYQHLVFSGESIEDIDNYQIDSPYPDIVRVMVDLEHFDFRKTGAGVLAAPQHEEEALRKNAKLTYIRNEKGWAWFQITGDLNAD</sequence>
<evidence type="ECO:0000256" key="1">
    <source>
        <dbReference type="SAM" id="Phobius"/>
    </source>
</evidence>
<dbReference type="InterPro" id="IPR056071">
    <property type="entry name" value="DUF7654"/>
</dbReference>
<dbReference type="EMBL" id="CADCXN010000127">
    <property type="protein sequence ID" value="CAA9893015.1"/>
    <property type="molecule type" value="Genomic_DNA"/>
</dbReference>
<evidence type="ECO:0000313" key="4">
    <source>
        <dbReference type="EMBL" id="CAA9893015.1"/>
    </source>
</evidence>
<protein>
    <recommendedName>
        <fullName evidence="6">YfhO family protein</fullName>
    </recommendedName>
</protein>
<proteinExistence type="predicted"/>
<dbReference type="RefSeq" id="WP_174627713.1">
    <property type="nucleotide sequence ID" value="NZ_CADCXN010000127.1"/>
</dbReference>
<feature type="transmembrane region" description="Helical" evidence="1">
    <location>
        <begin position="374"/>
        <end position="390"/>
    </location>
</feature>
<evidence type="ECO:0008006" key="6">
    <source>
        <dbReference type="Google" id="ProtNLM"/>
    </source>
</evidence>
<keyword evidence="1" id="KW-0812">Transmembrane</keyword>
<feature type="transmembrane region" description="Helical" evidence="1">
    <location>
        <begin position="549"/>
        <end position="568"/>
    </location>
</feature>
<feature type="transmembrane region" description="Helical" evidence="1">
    <location>
        <begin position="167"/>
        <end position="185"/>
    </location>
</feature>
<evidence type="ECO:0000259" key="2">
    <source>
        <dbReference type="Pfam" id="PF24672"/>
    </source>
</evidence>
<feature type="transmembrane region" description="Helical" evidence="1">
    <location>
        <begin position="523"/>
        <end position="542"/>
    </location>
</feature>
<dbReference type="InterPro" id="IPR056074">
    <property type="entry name" value="DUF7657"/>
</dbReference>
<keyword evidence="1" id="KW-1133">Transmembrane helix</keyword>
<organism evidence="4 5">
    <name type="scientific">Candidatus Methylobacter favarea</name>
    <dbReference type="NCBI Taxonomy" id="2707345"/>
    <lineage>
        <taxon>Bacteria</taxon>
        <taxon>Pseudomonadati</taxon>
        <taxon>Pseudomonadota</taxon>
        <taxon>Gammaproteobacteria</taxon>
        <taxon>Methylococcales</taxon>
        <taxon>Methylococcaceae</taxon>
        <taxon>Methylobacter</taxon>
    </lineage>
</organism>
<feature type="transmembrane region" description="Helical" evidence="1">
    <location>
        <begin position="423"/>
        <end position="441"/>
    </location>
</feature>
<feature type="domain" description="DUF7654" evidence="2">
    <location>
        <begin position="715"/>
        <end position="843"/>
    </location>
</feature>
<reference evidence="4 5" key="1">
    <citation type="submission" date="2020-02" db="EMBL/GenBank/DDBJ databases">
        <authorList>
            <person name="Hogendoorn C."/>
        </authorList>
    </citation>
    <scope>NUCLEOTIDE SEQUENCE [LARGE SCALE GENOMIC DNA]</scope>
    <source>
        <strain evidence="4">METHB21</strain>
    </source>
</reference>
<feature type="transmembrane region" description="Helical" evidence="1">
    <location>
        <begin position="352"/>
        <end position="368"/>
    </location>
</feature>
<dbReference type="Pfam" id="PF24677">
    <property type="entry name" value="DUF7657"/>
    <property type="match status" value="1"/>
</dbReference>
<evidence type="ECO:0000313" key="5">
    <source>
        <dbReference type="Proteomes" id="UP000494216"/>
    </source>
</evidence>
<evidence type="ECO:0000259" key="3">
    <source>
        <dbReference type="Pfam" id="PF24677"/>
    </source>
</evidence>
<gene>
    <name evidence="4" type="ORF">METHB2_920007</name>
</gene>
<dbReference type="Pfam" id="PF24672">
    <property type="entry name" value="DUF7654"/>
    <property type="match status" value="1"/>
</dbReference>
<feature type="transmembrane region" description="Helical" evidence="1">
    <location>
        <begin position="397"/>
        <end position="417"/>
    </location>
</feature>
<feature type="transmembrane region" description="Helical" evidence="1">
    <location>
        <begin position="618"/>
        <end position="635"/>
    </location>
</feature>
<feature type="transmembrane region" description="Helical" evidence="1">
    <location>
        <begin position="206"/>
        <end position="224"/>
    </location>
</feature>
<name>A0A8S0WD63_9GAMM</name>
<dbReference type="Proteomes" id="UP000494216">
    <property type="component" value="Unassembled WGS sequence"/>
</dbReference>
<feature type="transmembrane region" description="Helical" evidence="1">
    <location>
        <begin position="448"/>
        <end position="468"/>
    </location>
</feature>
<feature type="transmembrane region" description="Helical" evidence="1">
    <location>
        <begin position="324"/>
        <end position="345"/>
    </location>
</feature>